<name>V7I7X9_9CLOT</name>
<dbReference type="InterPro" id="IPR025827">
    <property type="entry name" value="Zn_ribbon_recom_dom"/>
</dbReference>
<gene>
    <name evidence="2" type="ORF">T472_0206725</name>
</gene>
<proteinExistence type="predicted"/>
<dbReference type="Pfam" id="PF13408">
    <property type="entry name" value="Zn_ribbon_recom"/>
    <property type="match status" value="1"/>
</dbReference>
<evidence type="ECO:0000313" key="3">
    <source>
        <dbReference type="Proteomes" id="UP000017747"/>
    </source>
</evidence>
<protein>
    <recommendedName>
        <fullName evidence="1">Recombinase zinc beta ribbon domain-containing protein</fullName>
    </recommendedName>
</protein>
<evidence type="ECO:0000259" key="1">
    <source>
        <dbReference type="Pfam" id="PF13408"/>
    </source>
</evidence>
<feature type="domain" description="Recombinase zinc beta ribbon" evidence="1">
    <location>
        <begin position="30"/>
        <end position="68"/>
    </location>
</feature>
<keyword evidence="3" id="KW-1185">Reference proteome</keyword>
<reference evidence="2 3" key="1">
    <citation type="journal article" date="2014" name="Genome Announc.">
        <title>Genome Sequence of Youngiibacter fragilis, the Type Strain of the Genus Youngiibacter.</title>
        <authorList>
            <person name="Wawrik C.B."/>
            <person name="Callaghan A.V."/>
            <person name="Stamps B.W."/>
            <person name="Wawrik B."/>
        </authorList>
    </citation>
    <scope>NUCLEOTIDE SEQUENCE [LARGE SCALE GENOMIC DNA]</scope>
    <source>
        <strain evidence="2 3">232.1</strain>
    </source>
</reference>
<dbReference type="AlphaFoldDB" id="V7I7X9"/>
<dbReference type="EMBL" id="AXUN02000122">
    <property type="protein sequence ID" value="ETA81386.1"/>
    <property type="molecule type" value="Genomic_DNA"/>
</dbReference>
<accession>V7I7X9</accession>
<organism evidence="2 3">
    <name type="scientific">Youngiibacter fragilis 232.1</name>
    <dbReference type="NCBI Taxonomy" id="994573"/>
    <lineage>
        <taxon>Bacteria</taxon>
        <taxon>Bacillati</taxon>
        <taxon>Bacillota</taxon>
        <taxon>Clostridia</taxon>
        <taxon>Eubacteriales</taxon>
        <taxon>Clostridiaceae</taxon>
        <taxon>Youngiibacter</taxon>
    </lineage>
</organism>
<evidence type="ECO:0000313" key="2">
    <source>
        <dbReference type="EMBL" id="ETA81386.1"/>
    </source>
</evidence>
<comment type="caution">
    <text evidence="2">The sequence shown here is derived from an EMBL/GenBank/DDBJ whole genome shotgun (WGS) entry which is preliminary data.</text>
</comment>
<dbReference type="Proteomes" id="UP000017747">
    <property type="component" value="Unassembled WGS sequence"/>
</dbReference>
<sequence length="73" mass="8741">MQLEMERRRVFVEKHDLKRQDYSNDTNPIAGKLICGECGGLFGRKVWNSTNKMLRRVIWQCNHKYEEKGNPRM</sequence>